<dbReference type="InterPro" id="IPR036129">
    <property type="entry name" value="Glycerate_kinase_sf"/>
</dbReference>
<proteinExistence type="inferred from homology"/>
<dbReference type="AlphaFoldDB" id="A0AAX1JDE5"/>
<dbReference type="EMBL" id="CP065047">
    <property type="protein sequence ID" value="QPI39241.1"/>
    <property type="molecule type" value="Genomic_DNA"/>
</dbReference>
<evidence type="ECO:0000313" key="8">
    <source>
        <dbReference type="Proteomes" id="UP000663583"/>
    </source>
</evidence>
<evidence type="ECO:0000256" key="2">
    <source>
        <dbReference type="ARBA" id="ARBA00022679"/>
    </source>
</evidence>
<evidence type="ECO:0000256" key="3">
    <source>
        <dbReference type="ARBA" id="ARBA00022777"/>
    </source>
</evidence>
<evidence type="ECO:0000313" key="5">
    <source>
        <dbReference type="EMBL" id="GFG63783.1"/>
    </source>
</evidence>
<dbReference type="RefSeq" id="WP_085075259.1">
    <property type="nucleotide sequence ID" value="NZ_BLKU01000003.1"/>
</dbReference>
<reference evidence="5 7" key="1">
    <citation type="journal article" date="2019" name="Emerg. Microbes Infect.">
        <title>Comprehensive subspecies identification of 175 nontuberculous mycobacteria species based on 7547 genomic profiles.</title>
        <authorList>
            <person name="Matsumoto Y."/>
            <person name="Kinjo T."/>
            <person name="Motooka D."/>
            <person name="Nabeya D."/>
            <person name="Jung N."/>
            <person name="Uechi K."/>
            <person name="Horii T."/>
            <person name="Iida T."/>
            <person name="Fujita J."/>
            <person name="Nakamura S."/>
        </authorList>
    </citation>
    <scope>NUCLEOTIDE SEQUENCE [LARGE SCALE GENOMIC DNA]</scope>
    <source>
        <strain evidence="5 7">JCM 13573</strain>
    </source>
</reference>
<dbReference type="SUPFAM" id="SSF110738">
    <property type="entry name" value="Glycerate kinase I"/>
    <property type="match status" value="1"/>
</dbReference>
<evidence type="ECO:0000313" key="7">
    <source>
        <dbReference type="Proteomes" id="UP000465306"/>
    </source>
</evidence>
<dbReference type="Gene3D" id="3.40.50.10350">
    <property type="entry name" value="Glycerate kinase, domain 1"/>
    <property type="match status" value="1"/>
</dbReference>
<reference evidence="5" key="2">
    <citation type="submission" date="2020-02" db="EMBL/GenBank/DDBJ databases">
        <authorList>
            <person name="Matsumoto Y."/>
            <person name="Kinjo T."/>
            <person name="Motooka D."/>
            <person name="Nabeya D."/>
            <person name="Jung N."/>
            <person name="Uechi K."/>
            <person name="Horii T."/>
            <person name="Iida T."/>
            <person name="Fujita J."/>
            <person name="Nakamura S."/>
        </authorList>
    </citation>
    <scope>NUCLEOTIDE SEQUENCE</scope>
    <source>
        <strain evidence="5">JCM 13573</strain>
    </source>
</reference>
<dbReference type="GO" id="GO:0008887">
    <property type="term" value="F:glycerate kinase activity"/>
    <property type="evidence" value="ECO:0007669"/>
    <property type="project" value="UniProtKB-UniRule"/>
</dbReference>
<dbReference type="NCBIfam" id="TIGR00045">
    <property type="entry name" value="glycerate kinase"/>
    <property type="match status" value="1"/>
</dbReference>
<comment type="similarity">
    <text evidence="1 4">Belongs to the glycerate kinase type-1 family.</text>
</comment>
<name>A0AAX1JDE5_9MYCO</name>
<accession>A0AAX1JDE5</accession>
<evidence type="ECO:0000256" key="4">
    <source>
        <dbReference type="PIRNR" id="PIRNR006078"/>
    </source>
</evidence>
<protein>
    <submittedName>
        <fullName evidence="6">Glycerate kinase</fullName>
    </submittedName>
</protein>
<reference evidence="6" key="3">
    <citation type="submission" date="2020-11" db="EMBL/GenBank/DDBJ databases">
        <title>Intraspecies plasmid and genomic variation of Mycobacterium kubicae revealed by the complete genome sequences of two clinical isolates.</title>
        <authorList>
            <person name="Hendrix J.R."/>
            <person name="Epperson L.E."/>
            <person name="Honda J.R."/>
            <person name="Strong M."/>
        </authorList>
    </citation>
    <scope>NUCLEOTIDE SEQUENCE</scope>
    <source>
        <strain evidence="6">JCM 13573</strain>
    </source>
</reference>
<keyword evidence="2 4" id="KW-0808">Transferase</keyword>
<organism evidence="6 8">
    <name type="scientific">Mycobacterium kubicae</name>
    <dbReference type="NCBI Taxonomy" id="120959"/>
    <lineage>
        <taxon>Bacteria</taxon>
        <taxon>Bacillati</taxon>
        <taxon>Actinomycetota</taxon>
        <taxon>Actinomycetes</taxon>
        <taxon>Mycobacteriales</taxon>
        <taxon>Mycobacteriaceae</taxon>
        <taxon>Mycobacterium</taxon>
        <taxon>Mycobacterium simiae complex</taxon>
    </lineage>
</organism>
<dbReference type="GO" id="GO:0031388">
    <property type="term" value="P:organic acid phosphorylation"/>
    <property type="evidence" value="ECO:0007669"/>
    <property type="project" value="UniProtKB-UniRule"/>
</dbReference>
<keyword evidence="3 4" id="KW-0418">Kinase</keyword>
<dbReference type="InterPro" id="IPR018197">
    <property type="entry name" value="Glycerate_kinase_RE-like"/>
</dbReference>
<evidence type="ECO:0000256" key="1">
    <source>
        <dbReference type="ARBA" id="ARBA00006284"/>
    </source>
</evidence>
<sequence>MGDHIVLAPDKFKGSLTARQAARAMKHGVRRADPTVRAITCPVADGGEGTLDAVVAAGFDRIPAQATGPTGAPVNTGYARLGSRAIIEMADACGLQRLPSGKPAPMTATSYGLGCVVAQALDDGCRDIVITLGGSASTDGGAGMLIALGAEVLDHQGESVGPGGRGLAEAARLDLTKMHPAITESVFTLAADVDNPLCGPHGAAILYGPQKGAHGGQVAELEGALAKWADLVDRVTDTDCRGAPGAGAAGGVGFAASAVLGARVRPGIEMILDIVGLDRALLNAKMVLTGEGCLDVQSLRGKAPVGVSRRARRHGVPTFAVAGVAKLTGSQARAAGFVAVRALNEVEPDQRRCITNAADLLSLVTERLIRESTPARGRRPPRS</sequence>
<keyword evidence="7" id="KW-1185">Reference proteome</keyword>
<dbReference type="PANTHER" id="PTHR21599:SF0">
    <property type="entry name" value="GLYCERATE KINASE"/>
    <property type="match status" value="1"/>
</dbReference>
<evidence type="ECO:0000313" key="6">
    <source>
        <dbReference type="EMBL" id="QPI39241.1"/>
    </source>
</evidence>
<dbReference type="InterPro" id="IPR004381">
    <property type="entry name" value="Glycerate_kinase"/>
</dbReference>
<dbReference type="Gene3D" id="3.90.1510.10">
    <property type="entry name" value="Glycerate kinase, domain 2"/>
    <property type="match status" value="1"/>
</dbReference>
<dbReference type="PIRSF" id="PIRSF006078">
    <property type="entry name" value="GlxK"/>
    <property type="match status" value="1"/>
</dbReference>
<dbReference type="Proteomes" id="UP000465306">
    <property type="component" value="Unassembled WGS sequence"/>
</dbReference>
<dbReference type="Proteomes" id="UP000663583">
    <property type="component" value="Chromosome"/>
</dbReference>
<dbReference type="PANTHER" id="PTHR21599">
    <property type="entry name" value="GLYCERATE KINASE"/>
    <property type="match status" value="1"/>
</dbReference>
<dbReference type="EMBL" id="BLKU01000003">
    <property type="protein sequence ID" value="GFG63783.1"/>
    <property type="molecule type" value="Genomic_DNA"/>
</dbReference>
<dbReference type="Pfam" id="PF02595">
    <property type="entry name" value="Gly_kinase"/>
    <property type="match status" value="1"/>
</dbReference>
<dbReference type="InterPro" id="IPR018193">
    <property type="entry name" value="Glyc_kinase_flavodox-like_fold"/>
</dbReference>
<dbReference type="KEGG" id="mku:I2456_07090"/>
<gene>
    <name evidence="5" type="primary">glxK</name>
    <name evidence="6" type="ORF">I2456_07090</name>
    <name evidence="5" type="ORF">MKUB_12730</name>
</gene>